<keyword evidence="2" id="KW-1185">Reference proteome</keyword>
<sequence>MPGKKVTPDQGAQAAILREAGWTICAIAERLELSISTVQRLLKRHKVVPGASANALIQKAREEMLNTAFSLDTVRQLAASNALDDLALIQRIRTKLAESLDALDPAAPTAFRSLAASATALKLTQDVGRRALPLEKLAESLEIEEIPELQIRFMTENDVAIMRAQQRLDEAELAGDDEAIADELGTIAWLQEQDQLRPPEEGVLG</sequence>
<dbReference type="Pfam" id="PF13384">
    <property type="entry name" value="HTH_23"/>
    <property type="match status" value="1"/>
</dbReference>
<evidence type="ECO:0000313" key="1">
    <source>
        <dbReference type="EMBL" id="MEE1890475.1"/>
    </source>
</evidence>
<proteinExistence type="predicted"/>
<evidence type="ECO:0000313" key="2">
    <source>
        <dbReference type="Proteomes" id="UP001354227"/>
    </source>
</evidence>
<organism evidence="1 2">
    <name type="scientific">Pseudomonas carassii</name>
    <dbReference type="NCBI Taxonomy" id="3115855"/>
    <lineage>
        <taxon>Bacteria</taxon>
        <taxon>Pseudomonadati</taxon>
        <taxon>Pseudomonadota</taxon>
        <taxon>Gammaproteobacteria</taxon>
        <taxon>Pseudomonadales</taxon>
        <taxon>Pseudomonadaceae</taxon>
        <taxon>Pseudomonas</taxon>
    </lineage>
</organism>
<dbReference type="SUPFAM" id="SSF46689">
    <property type="entry name" value="Homeodomain-like"/>
    <property type="match status" value="1"/>
</dbReference>
<dbReference type="InterPro" id="IPR009057">
    <property type="entry name" value="Homeodomain-like_sf"/>
</dbReference>
<name>A0ABU7HGM6_9PSED</name>
<reference evidence="1" key="1">
    <citation type="submission" date="2024-01" db="EMBL/GenBank/DDBJ databases">
        <title>Unpublished Manusciprt.</title>
        <authorList>
            <person name="Duman M."/>
            <person name="Valdes E.G."/>
            <person name="Ajmi N."/>
            <person name="Altun S."/>
            <person name="Saticioglu I.B."/>
        </authorList>
    </citation>
    <scope>NUCLEOTIDE SEQUENCE</scope>
    <source>
        <strain evidence="1">137P</strain>
    </source>
</reference>
<dbReference type="Gene3D" id="1.10.10.60">
    <property type="entry name" value="Homeodomain-like"/>
    <property type="match status" value="1"/>
</dbReference>
<dbReference type="RefSeq" id="WP_330105295.1">
    <property type="nucleotide sequence ID" value="NZ_JAZDCT010000038.1"/>
</dbReference>
<accession>A0ABU7HGM6</accession>
<dbReference type="Proteomes" id="UP001354227">
    <property type="component" value="Unassembled WGS sequence"/>
</dbReference>
<gene>
    <name evidence="1" type="ORF">V0R62_22660</name>
</gene>
<dbReference type="EMBL" id="JAZDCT010000038">
    <property type="protein sequence ID" value="MEE1890475.1"/>
    <property type="molecule type" value="Genomic_DNA"/>
</dbReference>
<protein>
    <submittedName>
        <fullName evidence="1">Helix-turn-helix domain-containing protein</fullName>
    </submittedName>
</protein>
<comment type="caution">
    <text evidence="1">The sequence shown here is derived from an EMBL/GenBank/DDBJ whole genome shotgun (WGS) entry which is preliminary data.</text>
</comment>